<comment type="subcellular location">
    <subcellularLocation>
        <location evidence="5">Cytoplasm</location>
    </subcellularLocation>
    <text evidence="5">Localizes to the division site, in a FtsZ-dependent manner.</text>
</comment>
<evidence type="ECO:0000313" key="6">
    <source>
        <dbReference type="EMBL" id="SHE61808.1"/>
    </source>
</evidence>
<evidence type="ECO:0000256" key="3">
    <source>
        <dbReference type="ARBA" id="ARBA00023306"/>
    </source>
</evidence>
<comment type="similarity">
    <text evidence="5">Belongs to the SepF family.</text>
</comment>
<dbReference type="STRING" id="112248.SAMN05444392_10286"/>
<sequence length="159" mass="18028">MGTSRLRLSGKEELIQMSQSESTDQTLMNRIMGFFGMNEEDEQYDDEYEEMDASSMSKSKNNIVSLHTQKNIRLVLFEPRSYEDSQEIADNLKSHRPVVVNLQLVRRDQAIRIVDFLSGTVYALGGSIQKLGPHIFICAPANVDVQGTITEMLQENDPL</sequence>
<dbReference type="EMBL" id="FQVL01000002">
    <property type="protein sequence ID" value="SHE61808.1"/>
    <property type="molecule type" value="Genomic_DNA"/>
</dbReference>
<dbReference type="AlphaFoldDB" id="A0A1M4UYS3"/>
<accession>A0A1M4UYS3</accession>
<name>A0A1M4UYS3_9BACL</name>
<dbReference type="HAMAP" id="MF_01197">
    <property type="entry name" value="SepF"/>
    <property type="match status" value="1"/>
</dbReference>
<keyword evidence="3 5" id="KW-0131">Cell cycle</keyword>
<dbReference type="InterPro" id="IPR038594">
    <property type="entry name" value="SepF-like_sf"/>
</dbReference>
<reference evidence="6 7" key="1">
    <citation type="submission" date="2016-11" db="EMBL/GenBank/DDBJ databases">
        <authorList>
            <person name="Jaros S."/>
            <person name="Januszkiewicz K."/>
            <person name="Wedrychowicz H."/>
        </authorList>
    </citation>
    <scope>NUCLEOTIDE SEQUENCE [LARGE SCALE GENOMIC DNA]</scope>
    <source>
        <strain evidence="6 7">DSM 44666</strain>
    </source>
</reference>
<protein>
    <recommendedName>
        <fullName evidence="5">Cell division protein SepF</fullName>
    </recommendedName>
</protein>
<dbReference type="InterPro" id="IPR007561">
    <property type="entry name" value="Cell_div_SepF/SepF-rel"/>
</dbReference>
<dbReference type="InterPro" id="IPR023052">
    <property type="entry name" value="Cell_div_SepF"/>
</dbReference>
<evidence type="ECO:0000313" key="7">
    <source>
        <dbReference type="Proteomes" id="UP000184476"/>
    </source>
</evidence>
<comment type="function">
    <text evidence="4 5">Cell division protein that is part of the divisome complex and is recruited early to the Z-ring. Probably stimulates Z-ring formation, perhaps through the cross-linking of FtsZ protofilaments. Its function overlaps with FtsA.</text>
</comment>
<keyword evidence="2 5" id="KW-0717">Septation</keyword>
<keyword evidence="7" id="KW-1185">Reference proteome</keyword>
<proteinExistence type="inferred from homology"/>
<evidence type="ECO:0000256" key="4">
    <source>
        <dbReference type="ARBA" id="ARBA00044936"/>
    </source>
</evidence>
<dbReference type="Gene3D" id="3.30.110.150">
    <property type="entry name" value="SepF-like protein"/>
    <property type="match status" value="1"/>
</dbReference>
<keyword evidence="1 5" id="KW-0132">Cell division</keyword>
<dbReference type="PANTHER" id="PTHR35798:SF1">
    <property type="entry name" value="CELL DIVISION PROTEIN SEPF"/>
    <property type="match status" value="1"/>
</dbReference>
<dbReference type="Proteomes" id="UP000184476">
    <property type="component" value="Unassembled WGS sequence"/>
</dbReference>
<dbReference type="Pfam" id="PF04472">
    <property type="entry name" value="SepF"/>
    <property type="match status" value="1"/>
</dbReference>
<evidence type="ECO:0000256" key="5">
    <source>
        <dbReference type="HAMAP-Rule" id="MF_01197"/>
    </source>
</evidence>
<comment type="subunit">
    <text evidence="5">Homodimer. Interacts with FtsZ.</text>
</comment>
<dbReference type="GO" id="GO:0000917">
    <property type="term" value="P:division septum assembly"/>
    <property type="evidence" value="ECO:0007669"/>
    <property type="project" value="UniProtKB-KW"/>
</dbReference>
<dbReference type="PANTHER" id="PTHR35798">
    <property type="entry name" value="CELL DIVISION PROTEIN SEPF"/>
    <property type="match status" value="1"/>
</dbReference>
<organism evidence="6 7">
    <name type="scientific">Seinonella peptonophila</name>
    <dbReference type="NCBI Taxonomy" id="112248"/>
    <lineage>
        <taxon>Bacteria</taxon>
        <taxon>Bacillati</taxon>
        <taxon>Bacillota</taxon>
        <taxon>Bacilli</taxon>
        <taxon>Bacillales</taxon>
        <taxon>Thermoactinomycetaceae</taxon>
        <taxon>Seinonella</taxon>
    </lineage>
</organism>
<dbReference type="GO" id="GO:0043093">
    <property type="term" value="P:FtsZ-dependent cytokinesis"/>
    <property type="evidence" value="ECO:0007669"/>
    <property type="project" value="UniProtKB-UniRule"/>
</dbReference>
<dbReference type="GO" id="GO:0005737">
    <property type="term" value="C:cytoplasm"/>
    <property type="evidence" value="ECO:0007669"/>
    <property type="project" value="UniProtKB-SubCell"/>
</dbReference>
<gene>
    <name evidence="5" type="primary">sepF</name>
    <name evidence="6" type="ORF">SAMN05444392_10286</name>
</gene>
<keyword evidence="5" id="KW-0963">Cytoplasm</keyword>
<evidence type="ECO:0000256" key="2">
    <source>
        <dbReference type="ARBA" id="ARBA00023210"/>
    </source>
</evidence>
<evidence type="ECO:0000256" key="1">
    <source>
        <dbReference type="ARBA" id="ARBA00022618"/>
    </source>
</evidence>